<evidence type="ECO:0000256" key="3">
    <source>
        <dbReference type="ARBA" id="ARBA00005861"/>
    </source>
</evidence>
<comment type="subunit">
    <text evidence="5">Homodimer.</text>
</comment>
<comment type="function">
    <text evidence="1">GST isoenzymes appear to play a central role in the parasite detoxification system. Other functions are also suspected including a role in increasing the solubility of haematin in the parasite gut.</text>
</comment>
<dbReference type="PROSITE" id="PS00195">
    <property type="entry name" value="GLUTAREDOXIN_1"/>
    <property type="match status" value="1"/>
</dbReference>
<evidence type="ECO:0000259" key="7">
    <source>
        <dbReference type="PROSITE" id="PS50405"/>
    </source>
</evidence>
<dbReference type="AlphaFoldDB" id="A0A564Z9C7"/>
<dbReference type="EMBL" id="CABIJS010000697">
    <property type="protein sequence ID" value="VUZ56002.1"/>
    <property type="molecule type" value="Genomic_DNA"/>
</dbReference>
<comment type="function">
    <text evidence="2">Conjugation of reduced glutathione to a wide number of exogenous and endogenous hydrophobic electrophiles.</text>
</comment>
<dbReference type="Pfam" id="PF13417">
    <property type="entry name" value="GST_N_3"/>
    <property type="match status" value="1"/>
</dbReference>
<dbReference type="GO" id="GO:0004364">
    <property type="term" value="F:glutathione transferase activity"/>
    <property type="evidence" value="ECO:0007669"/>
    <property type="project" value="UniProtKB-EC"/>
</dbReference>
<evidence type="ECO:0000313" key="9">
    <source>
        <dbReference type="Proteomes" id="UP000321570"/>
    </source>
</evidence>
<dbReference type="GO" id="GO:0005737">
    <property type="term" value="C:cytoplasm"/>
    <property type="evidence" value="ECO:0007669"/>
    <property type="project" value="TreeGrafter"/>
</dbReference>
<dbReference type="Gene3D" id="1.20.1050.10">
    <property type="match status" value="1"/>
</dbReference>
<evidence type="ECO:0000313" key="8">
    <source>
        <dbReference type="EMBL" id="VUZ56002.1"/>
    </source>
</evidence>
<accession>A0A564Z9C7</accession>
<comment type="similarity">
    <text evidence="4">Belongs to the GST superfamily. Omega family.</text>
</comment>
<dbReference type="InterPro" id="IPR040079">
    <property type="entry name" value="Glutathione_S-Trfase"/>
</dbReference>
<dbReference type="PROSITE" id="PS50404">
    <property type="entry name" value="GST_NTER"/>
    <property type="match status" value="1"/>
</dbReference>
<comment type="similarity">
    <text evidence="3">Belongs to the GST superfamily. Mu family.</text>
</comment>
<dbReference type="PANTHER" id="PTHR43968:SF6">
    <property type="entry name" value="GLUTATHIONE S-TRANSFERASE OMEGA"/>
    <property type="match status" value="1"/>
</dbReference>
<evidence type="ECO:0000256" key="5">
    <source>
        <dbReference type="ARBA" id="ARBA00011738"/>
    </source>
</evidence>
<dbReference type="Pfam" id="PF00043">
    <property type="entry name" value="GST_C"/>
    <property type="match status" value="1"/>
</dbReference>
<proteinExistence type="inferred from homology"/>
<sequence>MYHLTRGDPEPDINPEKFTLYDFKFCPFCQRVRYTLDYHKIPYDRVLISLISKPDWYLRLHPVGKTPFLLYRGEKLAESDMIMRFVDQFKGEPETSLLSVCGEDAFKNALSLSLAFSQPRFKIVYLDPSVSDVDDLLDACSKIDAAIVGPYFCGNRVSLADMALAPFLNGWKCVLQRIASLTSEITEASIASSYPKLNAYRELMQQQPYAKATEFSDDEYAKFVEIYRAKDASVRY</sequence>
<dbReference type="InterPro" id="IPR010987">
    <property type="entry name" value="Glutathione-S-Trfase_C-like"/>
</dbReference>
<gene>
    <name evidence="8" type="ORF">WMSIL1_LOCUS13709</name>
</gene>
<dbReference type="InterPro" id="IPR050983">
    <property type="entry name" value="GST_Omega/HSP26"/>
</dbReference>
<feature type="domain" description="GST C-terminal" evidence="7">
    <location>
        <begin position="72"/>
        <end position="223"/>
    </location>
</feature>
<dbReference type="SFLD" id="SFLDS00019">
    <property type="entry name" value="Glutathione_Transferase_(cytos"/>
    <property type="match status" value="1"/>
</dbReference>
<name>A0A564Z9C7_HYMDI</name>
<dbReference type="InterPro" id="IPR036282">
    <property type="entry name" value="Glutathione-S-Trfase_C_sf"/>
</dbReference>
<dbReference type="SUPFAM" id="SSF47616">
    <property type="entry name" value="GST C-terminal domain-like"/>
    <property type="match status" value="1"/>
</dbReference>
<organism evidence="8 9">
    <name type="scientific">Hymenolepis diminuta</name>
    <name type="common">Rat tapeworm</name>
    <dbReference type="NCBI Taxonomy" id="6216"/>
    <lineage>
        <taxon>Eukaryota</taxon>
        <taxon>Metazoa</taxon>
        <taxon>Spiralia</taxon>
        <taxon>Lophotrochozoa</taxon>
        <taxon>Platyhelminthes</taxon>
        <taxon>Cestoda</taxon>
        <taxon>Eucestoda</taxon>
        <taxon>Cyclophyllidea</taxon>
        <taxon>Hymenolepididae</taxon>
        <taxon>Hymenolepis</taxon>
    </lineage>
</organism>
<keyword evidence="9" id="KW-1185">Reference proteome</keyword>
<reference evidence="8 9" key="1">
    <citation type="submission" date="2019-07" db="EMBL/GenBank/DDBJ databases">
        <authorList>
            <person name="Jastrzebski P J."/>
            <person name="Paukszto L."/>
            <person name="Jastrzebski P J."/>
        </authorList>
    </citation>
    <scope>NUCLEOTIDE SEQUENCE [LARGE SCALE GENOMIC DNA]</scope>
    <source>
        <strain evidence="8 9">WMS-il1</strain>
    </source>
</reference>
<dbReference type="PROSITE" id="PS50405">
    <property type="entry name" value="GST_CTER"/>
    <property type="match status" value="1"/>
</dbReference>
<dbReference type="InterPro" id="IPR011767">
    <property type="entry name" value="GLR_AS"/>
</dbReference>
<dbReference type="PROSITE" id="PS51354">
    <property type="entry name" value="GLUTAREDOXIN_2"/>
    <property type="match status" value="1"/>
</dbReference>
<dbReference type="PANTHER" id="PTHR43968">
    <property type="match status" value="1"/>
</dbReference>
<dbReference type="InterPro" id="IPR036249">
    <property type="entry name" value="Thioredoxin-like_sf"/>
</dbReference>
<evidence type="ECO:0000256" key="2">
    <source>
        <dbReference type="ARBA" id="ARBA00003701"/>
    </source>
</evidence>
<feature type="domain" description="GST N-terminal" evidence="6">
    <location>
        <begin position="16"/>
        <end position="94"/>
    </location>
</feature>
<dbReference type="SFLD" id="SFLDG00358">
    <property type="entry name" value="Main_(cytGST)"/>
    <property type="match status" value="1"/>
</dbReference>
<evidence type="ECO:0000259" key="6">
    <source>
        <dbReference type="PROSITE" id="PS50404"/>
    </source>
</evidence>
<evidence type="ECO:0000256" key="1">
    <source>
        <dbReference type="ARBA" id="ARBA00002446"/>
    </source>
</evidence>
<dbReference type="SUPFAM" id="SSF52833">
    <property type="entry name" value="Thioredoxin-like"/>
    <property type="match status" value="1"/>
</dbReference>
<dbReference type="InterPro" id="IPR004045">
    <property type="entry name" value="Glutathione_S-Trfase_N"/>
</dbReference>
<dbReference type="Proteomes" id="UP000321570">
    <property type="component" value="Unassembled WGS sequence"/>
</dbReference>
<protein>
    <submittedName>
        <fullName evidence="8">Uncharacterized protein</fullName>
    </submittedName>
</protein>
<evidence type="ECO:0000256" key="4">
    <source>
        <dbReference type="ARBA" id="ARBA00011067"/>
    </source>
</evidence>
<dbReference type="Gene3D" id="3.40.30.10">
    <property type="entry name" value="Glutaredoxin"/>
    <property type="match status" value="1"/>
</dbReference>
<dbReference type="InterPro" id="IPR004046">
    <property type="entry name" value="GST_C"/>
</dbReference>